<comment type="caution">
    <text evidence="1">The sequence shown here is derived from an EMBL/GenBank/DDBJ whole genome shotgun (WGS) entry which is preliminary data.</text>
</comment>
<dbReference type="PANTHER" id="PTHR36062:SF9">
    <property type="entry name" value="ISOFORM 2 OF F-BOX PROTEIN"/>
    <property type="match status" value="1"/>
</dbReference>
<sequence>MSDHVKQSHLDCDGRTGKYTHSVQSVWMAHWTRTSYNSMAETQNHASTTLGNKENDQDSKPLQSIVKMETMSSKSVKRLRESETQTFEVINKTSSRTIAKEALGNWSLPKHNPCENVKTPFQDPLDCGKTHPYDIGRGTVASRPFIDNPSHLASHLVPYRDPGHYITKESEKTQKAFISRSFLAAKEEVPRLGMLEHEHGRSVTPELRQNDSFLLDAPSTSRKPLPKFGGEEFQKNPGCSFVRLLKNEPSPSHETESKELQKLPHPLLDVETMRTSNTMDSVVGMAGYRPCVSQTTHSMLITKGADAGLFEGNNVIGNSRMWSKINGKASLSNRDSPSKSFGHYKGGMQLQIQNCFTGSERKENIEDRKPSEFVLKNESSAETDTMDMDVFQEKNQLCGTSSSIAKKVNKMDQTSPRRLALEGSRKEAGHKQFKLDINLELPAPTDNMEASSSRTESFDLGSILARAEQPSSSRTDFCPEGLLGHDPASRWVKRLKVSDSGSLAFGTKSSSLVGETSHEKSQKFLSQIPKGTIANSELASSSKRHGKELMVHDNTANLAMNSSPASMSVIKKDLEALTSHSWIQRLLHGRTPNAPKRPQPVVVCEPQTSKLELDDFQKKQLPSLGAMALMGKAMNGFQPCEFHRKGPLVVWNTKSF</sequence>
<dbReference type="OrthoDB" id="649277at2759"/>
<reference evidence="1 2" key="1">
    <citation type="submission" date="2020-09" db="EMBL/GenBank/DDBJ databases">
        <title>De no assembly of potato wild relative species, Solanum commersonii.</title>
        <authorList>
            <person name="Cho K."/>
        </authorList>
    </citation>
    <scope>NUCLEOTIDE SEQUENCE [LARGE SCALE GENOMIC DNA]</scope>
    <source>
        <strain evidence="1">LZ3.2</strain>
        <tissue evidence="1">Leaf</tissue>
    </source>
</reference>
<accession>A0A9J6ALL3</accession>
<evidence type="ECO:0000313" key="2">
    <source>
        <dbReference type="Proteomes" id="UP000824120"/>
    </source>
</evidence>
<dbReference type="PANTHER" id="PTHR36062">
    <property type="entry name" value="OS01G0687300 PROTEIN"/>
    <property type="match status" value="1"/>
</dbReference>
<gene>
    <name evidence="1" type="ORF">H5410_010188</name>
</gene>
<dbReference type="AlphaFoldDB" id="A0A9J6ALL3"/>
<dbReference type="EMBL" id="JACXVP010000002">
    <property type="protein sequence ID" value="KAG5624970.1"/>
    <property type="molecule type" value="Genomic_DNA"/>
</dbReference>
<name>A0A9J6ALL3_SOLCO</name>
<organism evidence="1 2">
    <name type="scientific">Solanum commersonii</name>
    <name type="common">Commerson's wild potato</name>
    <name type="synonym">Commerson's nightshade</name>
    <dbReference type="NCBI Taxonomy" id="4109"/>
    <lineage>
        <taxon>Eukaryota</taxon>
        <taxon>Viridiplantae</taxon>
        <taxon>Streptophyta</taxon>
        <taxon>Embryophyta</taxon>
        <taxon>Tracheophyta</taxon>
        <taxon>Spermatophyta</taxon>
        <taxon>Magnoliopsida</taxon>
        <taxon>eudicotyledons</taxon>
        <taxon>Gunneridae</taxon>
        <taxon>Pentapetalae</taxon>
        <taxon>asterids</taxon>
        <taxon>lamiids</taxon>
        <taxon>Solanales</taxon>
        <taxon>Solanaceae</taxon>
        <taxon>Solanoideae</taxon>
        <taxon>Solaneae</taxon>
        <taxon>Solanum</taxon>
    </lineage>
</organism>
<evidence type="ECO:0000313" key="1">
    <source>
        <dbReference type="EMBL" id="KAG5624970.1"/>
    </source>
</evidence>
<protein>
    <recommendedName>
        <fullName evidence="3">F-box family protein</fullName>
    </recommendedName>
</protein>
<dbReference type="GO" id="GO:0010099">
    <property type="term" value="P:regulation of photomorphogenesis"/>
    <property type="evidence" value="ECO:0007669"/>
    <property type="project" value="InterPro"/>
</dbReference>
<proteinExistence type="predicted"/>
<dbReference type="InterPro" id="IPR037476">
    <property type="entry name" value="PCH1"/>
</dbReference>
<dbReference type="Proteomes" id="UP000824120">
    <property type="component" value="Chromosome 2"/>
</dbReference>
<keyword evidence="2" id="KW-1185">Reference proteome</keyword>
<evidence type="ECO:0008006" key="3">
    <source>
        <dbReference type="Google" id="ProtNLM"/>
    </source>
</evidence>